<feature type="non-terminal residue" evidence="2">
    <location>
        <position position="299"/>
    </location>
</feature>
<sequence>MEVVIWRRCDANDAKVNGELRIGNFSIPGGSNISSLSSNTLVWTQTTVLGQCEAYPIFFDPPIVGRWVTMAMNNTRHLIMVEFQVFGFPVINMTEPATTFALFKGVGSTTNNGGGAQKSKISNLALGRPAYSSSVYLSFGPATAVNGVTYYISSDSANPQFLHSNYNDYYPWFSVDLGNLSYIVEVVIWNRCDDAEYRMNNAELRIGNVSIRWGSDSSSLSCNTLVWTQTTAMGKCEARPIFFNPPIVGRWLTLANNNGLSDPYLQLTEFQVFGVPFVPPPPPPPSPPPPPPSPPSPPP</sequence>
<feature type="region of interest" description="Disordered" evidence="1">
    <location>
        <begin position="278"/>
        <end position="299"/>
    </location>
</feature>
<evidence type="ECO:0000256" key="1">
    <source>
        <dbReference type="SAM" id="MobiDB-lite"/>
    </source>
</evidence>
<evidence type="ECO:0008006" key="4">
    <source>
        <dbReference type="Google" id="ProtNLM"/>
    </source>
</evidence>
<evidence type="ECO:0000313" key="2">
    <source>
        <dbReference type="EMBL" id="GIM15658.1"/>
    </source>
</evidence>
<dbReference type="Pfam" id="PF22633">
    <property type="entry name" value="F5_F8_type_C_2"/>
    <property type="match status" value="1"/>
</dbReference>
<name>A0A8J4LZE7_9CHLO</name>
<dbReference type="AlphaFoldDB" id="A0A8J4LZE7"/>
<dbReference type="EMBL" id="BNCQ01000068">
    <property type="protein sequence ID" value="GIM15658.1"/>
    <property type="molecule type" value="Genomic_DNA"/>
</dbReference>
<dbReference type="PANTHER" id="PTHR45713:SF6">
    <property type="entry name" value="F5_8 TYPE C DOMAIN-CONTAINING PROTEIN"/>
    <property type="match status" value="1"/>
</dbReference>
<organism evidence="2 3">
    <name type="scientific">Volvox reticuliferus</name>
    <dbReference type="NCBI Taxonomy" id="1737510"/>
    <lineage>
        <taxon>Eukaryota</taxon>
        <taxon>Viridiplantae</taxon>
        <taxon>Chlorophyta</taxon>
        <taxon>core chlorophytes</taxon>
        <taxon>Chlorophyceae</taxon>
        <taxon>CS clade</taxon>
        <taxon>Chlamydomonadales</taxon>
        <taxon>Volvocaceae</taxon>
        <taxon>Volvox</taxon>
    </lineage>
</organism>
<protein>
    <recommendedName>
        <fullName evidence="4">Fucolectin tachylectin-4 pentraxin-1 domain-containing protein</fullName>
    </recommendedName>
</protein>
<dbReference type="Proteomes" id="UP000722791">
    <property type="component" value="Unassembled WGS sequence"/>
</dbReference>
<gene>
    <name evidence="2" type="ORF">Vretimale_18390</name>
</gene>
<proteinExistence type="predicted"/>
<dbReference type="SUPFAM" id="SSF49785">
    <property type="entry name" value="Galactose-binding domain-like"/>
    <property type="match status" value="2"/>
</dbReference>
<comment type="caution">
    <text evidence="2">The sequence shown here is derived from an EMBL/GenBank/DDBJ whole genome shotgun (WGS) entry which is preliminary data.</text>
</comment>
<dbReference type="InterPro" id="IPR051941">
    <property type="entry name" value="BG_Antigen-Binding_Lectin"/>
</dbReference>
<dbReference type="Gene3D" id="2.60.120.260">
    <property type="entry name" value="Galactose-binding domain-like"/>
    <property type="match status" value="2"/>
</dbReference>
<accession>A0A8J4LZE7</accession>
<dbReference type="PANTHER" id="PTHR45713">
    <property type="entry name" value="FTP DOMAIN-CONTAINING PROTEIN"/>
    <property type="match status" value="1"/>
</dbReference>
<evidence type="ECO:0000313" key="3">
    <source>
        <dbReference type="Proteomes" id="UP000722791"/>
    </source>
</evidence>
<reference evidence="2" key="1">
    <citation type="journal article" date="2021" name="Proc. Natl. Acad. Sci. U.S.A.">
        <title>Three genomes in the algal genus Volvox reveal the fate of a haploid sex-determining region after a transition to homothallism.</title>
        <authorList>
            <person name="Yamamoto K."/>
            <person name="Hamaji T."/>
            <person name="Kawai-Toyooka H."/>
            <person name="Matsuzaki R."/>
            <person name="Takahashi F."/>
            <person name="Nishimura Y."/>
            <person name="Kawachi M."/>
            <person name="Noguchi H."/>
            <person name="Minakuchi Y."/>
            <person name="Umen J.G."/>
            <person name="Toyoda A."/>
            <person name="Nozaki H."/>
        </authorList>
    </citation>
    <scope>NUCLEOTIDE SEQUENCE</scope>
    <source>
        <strain evidence="2">NIES-3785</strain>
    </source>
</reference>
<dbReference type="InterPro" id="IPR008979">
    <property type="entry name" value="Galactose-bd-like_sf"/>
</dbReference>